<feature type="compositionally biased region" description="Low complexity" evidence="1">
    <location>
        <begin position="309"/>
        <end position="319"/>
    </location>
</feature>
<evidence type="ECO:0000313" key="4">
    <source>
        <dbReference type="EMBL" id="QCK87606.1"/>
    </source>
</evidence>
<gene>
    <name evidence="4" type="ORF">E8L99_18500</name>
</gene>
<feature type="signal peptide" evidence="3">
    <location>
        <begin position="1"/>
        <end position="22"/>
    </location>
</feature>
<organism evidence="4 5">
    <name type="scientific">Phreatobacter aquaticus</name>
    <dbReference type="NCBI Taxonomy" id="2570229"/>
    <lineage>
        <taxon>Bacteria</taxon>
        <taxon>Pseudomonadati</taxon>
        <taxon>Pseudomonadota</taxon>
        <taxon>Alphaproteobacteria</taxon>
        <taxon>Hyphomicrobiales</taxon>
        <taxon>Phreatobacteraceae</taxon>
        <taxon>Phreatobacter</taxon>
    </lineage>
</organism>
<dbReference type="RefSeq" id="WP_137100935.1">
    <property type="nucleotide sequence ID" value="NZ_CP039865.1"/>
</dbReference>
<feature type="transmembrane region" description="Helical" evidence="2">
    <location>
        <begin position="484"/>
        <end position="504"/>
    </location>
</feature>
<feature type="transmembrane region" description="Helical" evidence="2">
    <location>
        <begin position="70"/>
        <end position="90"/>
    </location>
</feature>
<feature type="transmembrane region" description="Helical" evidence="2">
    <location>
        <begin position="510"/>
        <end position="528"/>
    </location>
</feature>
<feature type="transmembrane region" description="Helical" evidence="2">
    <location>
        <begin position="264"/>
        <end position="286"/>
    </location>
</feature>
<feature type="transmembrane region" description="Helical" evidence="2">
    <location>
        <begin position="450"/>
        <end position="472"/>
    </location>
</feature>
<keyword evidence="5" id="KW-1185">Reference proteome</keyword>
<evidence type="ECO:0000256" key="1">
    <source>
        <dbReference type="SAM" id="MobiDB-lite"/>
    </source>
</evidence>
<feature type="transmembrane region" description="Helical" evidence="2">
    <location>
        <begin position="39"/>
        <end position="58"/>
    </location>
</feature>
<feature type="region of interest" description="Disordered" evidence="1">
    <location>
        <begin position="300"/>
        <end position="324"/>
    </location>
</feature>
<sequence>MRLVTFAVIALLLFAASLNAEALVALDPTLPGPFVRSELTVYVGLIAIAIIVSFGILFRGGRFAVPHPFIHVSWTYLAPIFVGGSLLFVVMGISDTPQEFIQTPSSDYRLTILFMAIGIAALALGMLVGRPRAIGLQLGARLPHLVWPNSMALGAGIALVLVGAAIQFVNFQSGLIGYQLGSTGPFTALFYYLGLVFQLGQFLVWFAIFSKSRVGRAQLTAGMVSVLTMLLVAMLAGSRGLLFSCWIIMVLACFSAHRRPSMRHLVVLAIAGVLSIGLGFTLGTLFRHLKAGLLEQPAPTRTLQQSRSAQNPPTQSTAPPSAPTFQSAEDWARFAQRPMTLQDQADTLRGAVSLAGGGQYLPMVLRAFAARTNTLSQITVLVSRRHELIASMPPSLHSGILIGIATALVPRVLWPGKPVIGDVAAHARLFFDFEGNSFAVTPVGDLLLNFGPAGIVPGMILLGMLMSLLYATLVEAVPGSAARAAIYVVMLTQFSMEGFFSTIIPSLLRSGLVAVIAIAITSVVVALVQRRGLLPGKSALRP</sequence>
<keyword evidence="2" id="KW-0472">Membrane</keyword>
<accession>A0A4D7QPS2</accession>
<protein>
    <recommendedName>
        <fullName evidence="6">Oligosaccharide repeat unit polymerase</fullName>
    </recommendedName>
</protein>
<proteinExistence type="predicted"/>
<evidence type="ECO:0000256" key="2">
    <source>
        <dbReference type="SAM" id="Phobius"/>
    </source>
</evidence>
<name>A0A4D7QPS2_9HYPH</name>
<dbReference type="Proteomes" id="UP000298588">
    <property type="component" value="Chromosome"/>
</dbReference>
<evidence type="ECO:0008006" key="6">
    <source>
        <dbReference type="Google" id="ProtNLM"/>
    </source>
</evidence>
<keyword evidence="2" id="KW-1133">Transmembrane helix</keyword>
<feature type="transmembrane region" description="Helical" evidence="2">
    <location>
        <begin position="221"/>
        <end position="252"/>
    </location>
</feature>
<feature type="transmembrane region" description="Helical" evidence="2">
    <location>
        <begin position="110"/>
        <end position="129"/>
    </location>
</feature>
<dbReference type="KEGG" id="paqt:E8L99_18500"/>
<feature type="chain" id="PRO_5020418714" description="Oligosaccharide repeat unit polymerase" evidence="3">
    <location>
        <begin position="23"/>
        <end position="542"/>
    </location>
</feature>
<dbReference type="EMBL" id="CP039865">
    <property type="protein sequence ID" value="QCK87606.1"/>
    <property type="molecule type" value="Genomic_DNA"/>
</dbReference>
<dbReference type="OrthoDB" id="502584at2"/>
<feature type="transmembrane region" description="Helical" evidence="2">
    <location>
        <begin position="150"/>
        <end position="169"/>
    </location>
</feature>
<evidence type="ECO:0000313" key="5">
    <source>
        <dbReference type="Proteomes" id="UP000298588"/>
    </source>
</evidence>
<keyword evidence="2" id="KW-0812">Transmembrane</keyword>
<dbReference type="AlphaFoldDB" id="A0A4D7QPS2"/>
<reference evidence="4 5" key="1">
    <citation type="submission" date="2019-04" db="EMBL/GenBank/DDBJ databases">
        <title>Phreatobacter aquaticus sp. nov.</title>
        <authorList>
            <person name="Choi A."/>
            <person name="Baek K."/>
        </authorList>
    </citation>
    <scope>NUCLEOTIDE SEQUENCE [LARGE SCALE GENOMIC DNA]</scope>
    <source>
        <strain evidence="4 5">NMCR1094</strain>
    </source>
</reference>
<evidence type="ECO:0000256" key="3">
    <source>
        <dbReference type="SAM" id="SignalP"/>
    </source>
</evidence>
<feature type="transmembrane region" description="Helical" evidence="2">
    <location>
        <begin position="189"/>
        <end position="209"/>
    </location>
</feature>
<keyword evidence="3" id="KW-0732">Signal</keyword>